<evidence type="ECO:0000256" key="3">
    <source>
        <dbReference type="ARBA" id="ARBA00022692"/>
    </source>
</evidence>
<dbReference type="PANTHER" id="PTHR19444">
    <property type="entry name" value="UNC-93 RELATED"/>
    <property type="match status" value="1"/>
</dbReference>
<feature type="transmembrane region" description="Helical" evidence="6">
    <location>
        <begin position="424"/>
        <end position="441"/>
    </location>
</feature>
<organism evidence="7 8">
    <name type="scientific">Holothuria leucospilota</name>
    <name type="common">Black long sea cucumber</name>
    <name type="synonym">Mertensiothuria leucospilota</name>
    <dbReference type="NCBI Taxonomy" id="206669"/>
    <lineage>
        <taxon>Eukaryota</taxon>
        <taxon>Metazoa</taxon>
        <taxon>Echinodermata</taxon>
        <taxon>Eleutherozoa</taxon>
        <taxon>Echinozoa</taxon>
        <taxon>Holothuroidea</taxon>
        <taxon>Aspidochirotacea</taxon>
        <taxon>Aspidochirotida</taxon>
        <taxon>Holothuriidae</taxon>
        <taxon>Holothuria</taxon>
    </lineage>
</organism>
<feature type="transmembrane region" description="Helical" evidence="6">
    <location>
        <begin position="333"/>
        <end position="354"/>
    </location>
</feature>
<evidence type="ECO:0000256" key="4">
    <source>
        <dbReference type="ARBA" id="ARBA00022989"/>
    </source>
</evidence>
<feature type="transmembrane region" description="Helical" evidence="6">
    <location>
        <begin position="151"/>
        <end position="174"/>
    </location>
</feature>
<accession>A0A9Q0YEM0</accession>
<evidence type="ECO:0000313" key="8">
    <source>
        <dbReference type="Proteomes" id="UP001152320"/>
    </source>
</evidence>
<dbReference type="InterPro" id="IPR010291">
    <property type="entry name" value="Ion_channel_UNC-93"/>
</dbReference>
<sequence length="464" mass="51659">MDQISSFVVPSEWGTQKIFKNLFVVSLGFLFIFTAFQALSNLQSSINCDAGLGVASLATIYGTFILSCMFIPAVIIRYMGLKWTLVISMCCYALYTVANYSPSWATLIPASALVGLAAGPLWTSMSTYVTMLGIRYAMIKDERTEDIIARFFGFFFLFFQTSQVIGNLISSLVFGSEENTNINDTHVNDFTCGAQDCSTETTEENVTTYCNPPEKNLTNILLTVYLVCGITGICIVVIFLQKLERNEDKSEEETCGLFLATLKLMQNIYIVLIIPFSVYAGLQKAFISAEFTKSYVTCTVGVGWVGYVMICYGITSALFSPFWGSLAKVTGRFVIFTTGTIIFGILIVVLLTWAPKVDQLWVMFVSTALWGVAGAAWETQLNALYGSLFHNNQQAAFSNYRLWESVGFTLAFSYSNFLCVWTKLTILMAVLGIGFIGYVILETNERRLRKEPSQTDKHEQSTKL</sequence>
<feature type="transmembrane region" description="Helical" evidence="6">
    <location>
        <begin position="307"/>
        <end position="326"/>
    </location>
</feature>
<dbReference type="OrthoDB" id="78663at2759"/>
<feature type="transmembrane region" description="Helical" evidence="6">
    <location>
        <begin position="83"/>
        <end position="101"/>
    </location>
</feature>
<evidence type="ECO:0000256" key="2">
    <source>
        <dbReference type="ARBA" id="ARBA00009172"/>
    </source>
</evidence>
<dbReference type="AlphaFoldDB" id="A0A9Q0YEM0"/>
<protein>
    <submittedName>
        <fullName evidence="7">Protein unc-93-like A</fullName>
    </submittedName>
</protein>
<keyword evidence="5 6" id="KW-0472">Membrane</keyword>
<comment type="similarity">
    <text evidence="2">Belongs to the unc-93 family.</text>
</comment>
<gene>
    <name evidence="7" type="ORF">HOLleu_39954</name>
</gene>
<dbReference type="PANTHER" id="PTHR19444:SF13">
    <property type="entry name" value="PROTEIN UNC-93 HOMOLOG A"/>
    <property type="match status" value="1"/>
</dbReference>
<evidence type="ECO:0000256" key="6">
    <source>
        <dbReference type="SAM" id="Phobius"/>
    </source>
</evidence>
<dbReference type="GO" id="GO:0016020">
    <property type="term" value="C:membrane"/>
    <property type="evidence" value="ECO:0007669"/>
    <property type="project" value="UniProtKB-SubCell"/>
</dbReference>
<evidence type="ECO:0000256" key="5">
    <source>
        <dbReference type="ARBA" id="ARBA00023136"/>
    </source>
</evidence>
<feature type="transmembrane region" description="Helical" evidence="6">
    <location>
        <begin position="220"/>
        <end position="240"/>
    </location>
</feature>
<evidence type="ECO:0000313" key="7">
    <source>
        <dbReference type="EMBL" id="KAJ8020379.1"/>
    </source>
</evidence>
<comment type="subcellular location">
    <subcellularLocation>
        <location evidence="1">Membrane</location>
        <topology evidence="1">Multi-pass membrane protein</topology>
    </subcellularLocation>
</comment>
<proteinExistence type="inferred from homology"/>
<dbReference type="Gene3D" id="1.20.1250.20">
    <property type="entry name" value="MFS general substrate transporter like domains"/>
    <property type="match status" value="2"/>
</dbReference>
<dbReference type="InterPro" id="IPR036259">
    <property type="entry name" value="MFS_trans_sf"/>
</dbReference>
<reference evidence="7" key="1">
    <citation type="submission" date="2021-10" db="EMBL/GenBank/DDBJ databases">
        <title>Tropical sea cucumber genome reveals ecological adaptation and Cuvierian tubules defense mechanism.</title>
        <authorList>
            <person name="Chen T."/>
        </authorList>
    </citation>
    <scope>NUCLEOTIDE SEQUENCE</scope>
    <source>
        <strain evidence="7">Nanhai2018</strain>
        <tissue evidence="7">Muscle</tissue>
    </source>
</reference>
<feature type="transmembrane region" description="Helical" evidence="6">
    <location>
        <begin position="268"/>
        <end position="287"/>
    </location>
</feature>
<keyword evidence="4 6" id="KW-1133">Transmembrane helix</keyword>
<dbReference type="EMBL" id="JAIZAY010000022">
    <property type="protein sequence ID" value="KAJ8020379.1"/>
    <property type="molecule type" value="Genomic_DNA"/>
</dbReference>
<keyword evidence="3 6" id="KW-0812">Transmembrane</keyword>
<feature type="transmembrane region" description="Helical" evidence="6">
    <location>
        <begin position="107"/>
        <end position="130"/>
    </location>
</feature>
<comment type="caution">
    <text evidence="7">The sequence shown here is derived from an EMBL/GenBank/DDBJ whole genome shotgun (WGS) entry which is preliminary data.</text>
</comment>
<evidence type="ECO:0000256" key="1">
    <source>
        <dbReference type="ARBA" id="ARBA00004141"/>
    </source>
</evidence>
<dbReference type="InterPro" id="IPR051951">
    <property type="entry name" value="UNC-93_regulatory"/>
</dbReference>
<dbReference type="Proteomes" id="UP001152320">
    <property type="component" value="Chromosome 22"/>
</dbReference>
<feature type="transmembrane region" description="Helical" evidence="6">
    <location>
        <begin position="52"/>
        <end position="76"/>
    </location>
</feature>
<dbReference type="Pfam" id="PF05978">
    <property type="entry name" value="UNC-93"/>
    <property type="match status" value="1"/>
</dbReference>
<feature type="transmembrane region" description="Helical" evidence="6">
    <location>
        <begin position="21"/>
        <end position="40"/>
    </location>
</feature>
<keyword evidence="8" id="KW-1185">Reference proteome</keyword>
<dbReference type="SUPFAM" id="SSF103473">
    <property type="entry name" value="MFS general substrate transporter"/>
    <property type="match status" value="1"/>
</dbReference>
<name>A0A9Q0YEM0_HOLLE</name>